<feature type="compositionally biased region" description="Polar residues" evidence="1">
    <location>
        <begin position="89"/>
        <end position="102"/>
    </location>
</feature>
<evidence type="ECO:0000313" key="3">
    <source>
        <dbReference type="Proteomes" id="UP000822688"/>
    </source>
</evidence>
<name>A0A8T0HUB6_CERPU</name>
<dbReference type="EMBL" id="CM026426">
    <property type="protein sequence ID" value="KAG0574436.1"/>
    <property type="molecule type" value="Genomic_DNA"/>
</dbReference>
<dbReference type="Proteomes" id="UP000822688">
    <property type="component" value="Chromosome V"/>
</dbReference>
<proteinExistence type="predicted"/>
<dbReference type="AlphaFoldDB" id="A0A8T0HUB6"/>
<keyword evidence="3" id="KW-1185">Reference proteome</keyword>
<reference evidence="2" key="1">
    <citation type="submission" date="2020-06" db="EMBL/GenBank/DDBJ databases">
        <title>WGS assembly of Ceratodon purpureus strain R40.</title>
        <authorList>
            <person name="Carey S.B."/>
            <person name="Jenkins J."/>
            <person name="Shu S."/>
            <person name="Lovell J.T."/>
            <person name="Sreedasyam A."/>
            <person name="Maumus F."/>
            <person name="Tiley G.P."/>
            <person name="Fernandez-Pozo N."/>
            <person name="Barry K."/>
            <person name="Chen C."/>
            <person name="Wang M."/>
            <person name="Lipzen A."/>
            <person name="Daum C."/>
            <person name="Saski C.A."/>
            <person name="Payton A.C."/>
            <person name="Mcbreen J.C."/>
            <person name="Conrad R.E."/>
            <person name="Kollar L.M."/>
            <person name="Olsson S."/>
            <person name="Huttunen S."/>
            <person name="Landis J.B."/>
            <person name="Wickett N.J."/>
            <person name="Johnson M.G."/>
            <person name="Rensing S.A."/>
            <person name="Grimwood J."/>
            <person name="Schmutz J."/>
            <person name="Mcdaniel S.F."/>
        </authorList>
    </citation>
    <scope>NUCLEOTIDE SEQUENCE</scope>
    <source>
        <strain evidence="2">R40</strain>
    </source>
</reference>
<evidence type="ECO:0000256" key="1">
    <source>
        <dbReference type="SAM" id="MobiDB-lite"/>
    </source>
</evidence>
<gene>
    <name evidence="2" type="ORF">KC19_VG262000</name>
</gene>
<comment type="caution">
    <text evidence="2">The sequence shown here is derived from an EMBL/GenBank/DDBJ whole genome shotgun (WGS) entry which is preliminary data.</text>
</comment>
<evidence type="ECO:0000313" key="2">
    <source>
        <dbReference type="EMBL" id="KAG0574436.1"/>
    </source>
</evidence>
<organism evidence="2 3">
    <name type="scientific">Ceratodon purpureus</name>
    <name type="common">Fire moss</name>
    <name type="synonym">Dicranum purpureum</name>
    <dbReference type="NCBI Taxonomy" id="3225"/>
    <lineage>
        <taxon>Eukaryota</taxon>
        <taxon>Viridiplantae</taxon>
        <taxon>Streptophyta</taxon>
        <taxon>Embryophyta</taxon>
        <taxon>Bryophyta</taxon>
        <taxon>Bryophytina</taxon>
        <taxon>Bryopsida</taxon>
        <taxon>Dicranidae</taxon>
        <taxon>Pseudoditrichales</taxon>
        <taxon>Ditrichaceae</taxon>
        <taxon>Ceratodon</taxon>
    </lineage>
</organism>
<feature type="region of interest" description="Disordered" evidence="1">
    <location>
        <begin position="89"/>
        <end position="109"/>
    </location>
</feature>
<accession>A0A8T0HUB6</accession>
<sequence length="109" mass="12680">MYVFHSDKFMCFNDMKQRSPDRCLTTFKAPQFPAQEANVINKHSRESHDPATRSVQIAAHRCRHPRTMDRSCSRQRPCPHYLLGPNNSIFPSQLDRSSTTTDIETRIET</sequence>
<protein>
    <submittedName>
        <fullName evidence="2">Uncharacterized protein</fullName>
    </submittedName>
</protein>